<dbReference type="PIRSF" id="PIRSF000349">
    <property type="entry name" value="SODismutase"/>
    <property type="match status" value="1"/>
</dbReference>
<dbReference type="Gene3D" id="3.55.40.20">
    <property type="entry name" value="Iron/manganese superoxide dismutase, C-terminal domain"/>
    <property type="match status" value="1"/>
</dbReference>
<dbReference type="RefSeq" id="WP_101628036.1">
    <property type="nucleotide sequence ID" value="NZ_JBQOSN010000016.1"/>
</dbReference>
<dbReference type="EMBL" id="PKKJ01000004">
    <property type="protein sequence ID" value="PKY66271.1"/>
    <property type="molecule type" value="Genomic_DNA"/>
</dbReference>
<dbReference type="SUPFAM" id="SSF54719">
    <property type="entry name" value="Fe,Mn superoxide dismutase (SOD), C-terminal domain"/>
    <property type="match status" value="1"/>
</dbReference>
<gene>
    <name evidence="9" type="ORF">CYJ25_04660</name>
</gene>
<accession>A0A2I1I5A1</accession>
<dbReference type="InterPro" id="IPR050265">
    <property type="entry name" value="Fe/Mn_Superoxide_Dismutase"/>
</dbReference>
<keyword evidence="3 5" id="KW-0479">Metal-binding</keyword>
<evidence type="ECO:0000256" key="1">
    <source>
        <dbReference type="ARBA" id="ARBA00008714"/>
    </source>
</evidence>
<evidence type="ECO:0000259" key="7">
    <source>
        <dbReference type="Pfam" id="PF00081"/>
    </source>
</evidence>
<dbReference type="InterPro" id="IPR036314">
    <property type="entry name" value="SOD_C_sf"/>
</dbReference>
<feature type="binding site" evidence="5">
    <location>
        <position position="28"/>
    </location>
    <ligand>
        <name>Mn(2+)</name>
        <dbReference type="ChEBI" id="CHEBI:29035"/>
    </ligand>
</feature>
<proteinExistence type="inferred from homology"/>
<dbReference type="PANTHER" id="PTHR11404:SF6">
    <property type="entry name" value="SUPEROXIDE DISMUTASE [MN], MITOCHONDRIAL"/>
    <property type="match status" value="1"/>
</dbReference>
<feature type="binding site" evidence="5">
    <location>
        <position position="160"/>
    </location>
    <ligand>
        <name>Mn(2+)</name>
        <dbReference type="ChEBI" id="CHEBI:29035"/>
    </ligand>
</feature>
<dbReference type="InterPro" id="IPR019832">
    <property type="entry name" value="Mn/Fe_SOD_C"/>
</dbReference>
<evidence type="ECO:0000259" key="8">
    <source>
        <dbReference type="Pfam" id="PF02777"/>
    </source>
</evidence>
<dbReference type="EC" id="1.15.1.1" evidence="2 6"/>
<reference evidence="9 10" key="1">
    <citation type="submission" date="2017-12" db="EMBL/GenBank/DDBJ databases">
        <title>Phylogenetic diversity of female urinary microbiome.</title>
        <authorList>
            <person name="Thomas-White K."/>
            <person name="Wolfe A.J."/>
        </authorList>
    </citation>
    <scope>NUCLEOTIDE SEQUENCE [LARGE SCALE GENOMIC DNA]</scope>
    <source>
        <strain evidence="9 10">UMB0250</strain>
    </source>
</reference>
<organism evidence="9 10">
    <name type="scientific">Schaalia turicensis</name>
    <dbReference type="NCBI Taxonomy" id="131111"/>
    <lineage>
        <taxon>Bacteria</taxon>
        <taxon>Bacillati</taxon>
        <taxon>Actinomycetota</taxon>
        <taxon>Actinomycetes</taxon>
        <taxon>Actinomycetales</taxon>
        <taxon>Actinomycetaceae</taxon>
        <taxon>Schaalia</taxon>
    </lineage>
</organism>
<evidence type="ECO:0000256" key="4">
    <source>
        <dbReference type="ARBA" id="ARBA00023002"/>
    </source>
</evidence>
<comment type="function">
    <text evidence="6">Destroys radicals which are normally produced within the cells and which are toxic to biological systems.</text>
</comment>
<comment type="catalytic activity">
    <reaction evidence="6">
        <text>2 superoxide + 2 H(+) = H2O2 + O2</text>
        <dbReference type="Rhea" id="RHEA:20696"/>
        <dbReference type="ChEBI" id="CHEBI:15378"/>
        <dbReference type="ChEBI" id="CHEBI:15379"/>
        <dbReference type="ChEBI" id="CHEBI:16240"/>
        <dbReference type="ChEBI" id="CHEBI:18421"/>
        <dbReference type="EC" id="1.15.1.1"/>
    </reaction>
</comment>
<dbReference type="GO" id="GO:0046872">
    <property type="term" value="F:metal ion binding"/>
    <property type="evidence" value="ECO:0007669"/>
    <property type="project" value="UniProtKB-KW"/>
</dbReference>
<dbReference type="PANTHER" id="PTHR11404">
    <property type="entry name" value="SUPEROXIDE DISMUTASE 2"/>
    <property type="match status" value="1"/>
</dbReference>
<dbReference type="InterPro" id="IPR036324">
    <property type="entry name" value="Mn/Fe_SOD_N_sf"/>
</dbReference>
<dbReference type="InterPro" id="IPR001189">
    <property type="entry name" value="Mn/Fe_SOD"/>
</dbReference>
<evidence type="ECO:0000256" key="2">
    <source>
        <dbReference type="ARBA" id="ARBA00012682"/>
    </source>
</evidence>
<feature type="domain" description="Manganese/iron superoxide dismutase N-terminal" evidence="7">
    <location>
        <begin position="4"/>
        <end position="84"/>
    </location>
</feature>
<dbReference type="PROSITE" id="PS00088">
    <property type="entry name" value="SOD_MN"/>
    <property type="match status" value="1"/>
</dbReference>
<comment type="caution">
    <text evidence="9">The sequence shown here is derived from an EMBL/GenBank/DDBJ whole genome shotgun (WGS) entry which is preliminary data.</text>
</comment>
<dbReference type="SUPFAM" id="SSF46609">
    <property type="entry name" value="Fe,Mn superoxide dismutase (SOD), N-terminal domain"/>
    <property type="match status" value="1"/>
</dbReference>
<feature type="binding site" evidence="5">
    <location>
        <position position="164"/>
    </location>
    <ligand>
        <name>Mn(2+)</name>
        <dbReference type="ChEBI" id="CHEBI:29035"/>
    </ligand>
</feature>
<feature type="binding site" evidence="5">
    <location>
        <position position="76"/>
    </location>
    <ligand>
        <name>Mn(2+)</name>
        <dbReference type="ChEBI" id="CHEBI:29035"/>
    </ligand>
</feature>
<dbReference type="AlphaFoldDB" id="A0A2I1I5A1"/>
<comment type="similarity">
    <text evidence="1 6">Belongs to the iron/manganese superoxide dismutase family.</text>
</comment>
<evidence type="ECO:0000256" key="3">
    <source>
        <dbReference type="ARBA" id="ARBA00022723"/>
    </source>
</evidence>
<dbReference type="Proteomes" id="UP000234545">
    <property type="component" value="Unassembled WGS sequence"/>
</dbReference>
<dbReference type="Gene3D" id="1.10.287.990">
    <property type="entry name" value="Fe,Mn superoxide dismutase (SOD) domain"/>
    <property type="match status" value="1"/>
</dbReference>
<name>A0A2I1I5A1_9ACTO</name>
<dbReference type="InterPro" id="IPR019833">
    <property type="entry name" value="Mn/Fe_SOD_BS"/>
</dbReference>
<protein>
    <recommendedName>
        <fullName evidence="2 6">Superoxide dismutase</fullName>
        <ecNumber evidence="2 6">1.15.1.1</ecNumber>
    </recommendedName>
</protein>
<dbReference type="OrthoDB" id="9803125at2"/>
<evidence type="ECO:0000313" key="10">
    <source>
        <dbReference type="Proteomes" id="UP000234545"/>
    </source>
</evidence>
<dbReference type="GO" id="GO:0004784">
    <property type="term" value="F:superoxide dismutase activity"/>
    <property type="evidence" value="ECO:0007669"/>
    <property type="project" value="UniProtKB-EC"/>
</dbReference>
<evidence type="ECO:0000256" key="6">
    <source>
        <dbReference type="RuleBase" id="RU000414"/>
    </source>
</evidence>
<evidence type="ECO:0000313" key="9">
    <source>
        <dbReference type="EMBL" id="PKY66271.1"/>
    </source>
</evidence>
<dbReference type="Pfam" id="PF02777">
    <property type="entry name" value="Sod_Fe_C"/>
    <property type="match status" value="1"/>
</dbReference>
<feature type="domain" description="Manganese/iron superoxide dismutase C-terminal" evidence="8">
    <location>
        <begin position="91"/>
        <end position="193"/>
    </location>
</feature>
<sequence length="207" mass="23125">MTVYTLPELPYDYAALEPHISGTIMELHHDKHHANYVGGANTALEKLEAARESGDFAAINLYEKNLAFNLGGHTNHTIFWQNMTPDGQGRPEGELAAAIDEYFGSFEKFQGQFAAAALGLQGSGWGILAWDALAGRLLTFQLTDQQGNIPVATVPLLMLDMWEHAFYLDYQNVKADYVKAWWNIVNWDDVAARFERARTQYTGLVVA</sequence>
<dbReference type="PRINTS" id="PR01703">
    <property type="entry name" value="MNSODISMTASE"/>
</dbReference>
<dbReference type="FunFam" id="1.10.287.990:FF:000001">
    <property type="entry name" value="Superoxide dismutase"/>
    <property type="match status" value="1"/>
</dbReference>
<evidence type="ECO:0000256" key="5">
    <source>
        <dbReference type="PIRSR" id="PIRSR000349-1"/>
    </source>
</evidence>
<dbReference type="InterPro" id="IPR019831">
    <property type="entry name" value="Mn/Fe_SOD_N"/>
</dbReference>
<dbReference type="Pfam" id="PF00081">
    <property type="entry name" value="Sod_Fe_N"/>
    <property type="match status" value="1"/>
</dbReference>
<dbReference type="FunFam" id="3.55.40.20:FF:000004">
    <property type="entry name" value="Superoxide dismutase [Fe]"/>
    <property type="match status" value="1"/>
</dbReference>
<keyword evidence="4 6" id="KW-0560">Oxidoreductase</keyword>